<evidence type="ECO:0000313" key="1">
    <source>
        <dbReference type="EMBL" id="CAD9445267.1"/>
    </source>
</evidence>
<dbReference type="EMBL" id="HBGU01026120">
    <property type="protein sequence ID" value="CAD9445267.1"/>
    <property type="molecule type" value="Transcribed_RNA"/>
</dbReference>
<name>A0A7S2D7L8_9EUKA</name>
<protein>
    <recommendedName>
        <fullName evidence="2">Apple domain-containing protein</fullName>
    </recommendedName>
</protein>
<dbReference type="AlphaFoldDB" id="A0A7S2D7L8"/>
<evidence type="ECO:0008006" key="2">
    <source>
        <dbReference type="Google" id="ProtNLM"/>
    </source>
</evidence>
<reference evidence="1" key="1">
    <citation type="submission" date="2021-01" db="EMBL/GenBank/DDBJ databases">
        <authorList>
            <person name="Corre E."/>
            <person name="Pelletier E."/>
            <person name="Niang G."/>
            <person name="Scheremetjew M."/>
            <person name="Finn R."/>
            <person name="Kale V."/>
            <person name="Holt S."/>
            <person name="Cochrane G."/>
            <person name="Meng A."/>
            <person name="Brown T."/>
            <person name="Cohen L."/>
        </authorList>
    </citation>
    <scope>NUCLEOTIDE SEQUENCE</scope>
    <source>
        <strain evidence="1">UTEX LB 985</strain>
    </source>
</reference>
<gene>
    <name evidence="1" type="ORF">CBRE1094_LOCUS14158</name>
</gene>
<organism evidence="1">
    <name type="scientific">Haptolina brevifila</name>
    <dbReference type="NCBI Taxonomy" id="156173"/>
    <lineage>
        <taxon>Eukaryota</taxon>
        <taxon>Haptista</taxon>
        <taxon>Haptophyta</taxon>
        <taxon>Prymnesiophyceae</taxon>
        <taxon>Prymnesiales</taxon>
        <taxon>Prymnesiaceae</taxon>
        <taxon>Haptolina</taxon>
    </lineage>
</organism>
<sequence length="98" mass="11082">MGSWGGSNTGTCMRTYGTSGDCERGQSGTWRVGAEHGLLSIDDCSERCRRCNRCRWIAHSHAHRQCDWFNVCNTSKLRHMYGAETFKLRLIKPLETAA</sequence>
<accession>A0A7S2D7L8</accession>
<proteinExistence type="predicted"/>